<dbReference type="Proteomes" id="UP001152562">
    <property type="component" value="Unassembled WGS sequence"/>
</dbReference>
<evidence type="ECO:0000313" key="3">
    <source>
        <dbReference type="Proteomes" id="UP001152562"/>
    </source>
</evidence>
<evidence type="ECO:0000256" key="1">
    <source>
        <dbReference type="SAM" id="MobiDB-lite"/>
    </source>
</evidence>
<protein>
    <submittedName>
        <fullName evidence="2">Uncharacterized protein</fullName>
    </submittedName>
</protein>
<dbReference type="AlphaFoldDB" id="A0A9P0THM1"/>
<organism evidence="2 3">
    <name type="scientific">Pieris brassicae</name>
    <name type="common">White butterfly</name>
    <name type="synonym">Large white butterfly</name>
    <dbReference type="NCBI Taxonomy" id="7116"/>
    <lineage>
        <taxon>Eukaryota</taxon>
        <taxon>Metazoa</taxon>
        <taxon>Ecdysozoa</taxon>
        <taxon>Arthropoda</taxon>
        <taxon>Hexapoda</taxon>
        <taxon>Insecta</taxon>
        <taxon>Pterygota</taxon>
        <taxon>Neoptera</taxon>
        <taxon>Endopterygota</taxon>
        <taxon>Lepidoptera</taxon>
        <taxon>Glossata</taxon>
        <taxon>Ditrysia</taxon>
        <taxon>Papilionoidea</taxon>
        <taxon>Pieridae</taxon>
        <taxon>Pierinae</taxon>
        <taxon>Pieris</taxon>
    </lineage>
</organism>
<feature type="region of interest" description="Disordered" evidence="1">
    <location>
        <begin position="1"/>
        <end position="90"/>
    </location>
</feature>
<dbReference type="EMBL" id="CALOZG010000018">
    <property type="protein sequence ID" value="CAH4031652.1"/>
    <property type="molecule type" value="Genomic_DNA"/>
</dbReference>
<keyword evidence="3" id="KW-1185">Reference proteome</keyword>
<feature type="compositionally biased region" description="Low complexity" evidence="1">
    <location>
        <begin position="29"/>
        <end position="45"/>
    </location>
</feature>
<feature type="compositionally biased region" description="Polar residues" evidence="1">
    <location>
        <begin position="81"/>
        <end position="90"/>
    </location>
</feature>
<reference evidence="2" key="1">
    <citation type="submission" date="2022-05" db="EMBL/GenBank/DDBJ databases">
        <authorList>
            <person name="Okamura Y."/>
        </authorList>
    </citation>
    <scope>NUCLEOTIDE SEQUENCE</scope>
</reference>
<evidence type="ECO:0000313" key="2">
    <source>
        <dbReference type="EMBL" id="CAH4031652.1"/>
    </source>
</evidence>
<sequence length="90" mass="9305">MASRSPEARSIPRSDVGRPLGAGAELANRRNVTGRARVAGGARRSVGGDDLESAAPPSHTEISLDSIRDRGPVSPPPTLPGRSQTVRAVV</sequence>
<name>A0A9P0THM1_PIEBR</name>
<feature type="compositionally biased region" description="Basic and acidic residues" evidence="1">
    <location>
        <begin position="1"/>
        <end position="16"/>
    </location>
</feature>
<proteinExistence type="predicted"/>
<comment type="caution">
    <text evidence="2">The sequence shown here is derived from an EMBL/GenBank/DDBJ whole genome shotgun (WGS) entry which is preliminary data.</text>
</comment>
<accession>A0A9P0THM1</accession>
<gene>
    <name evidence="2" type="ORF">PIBRA_LOCUS8133</name>
</gene>